<feature type="compositionally biased region" description="Polar residues" evidence="7">
    <location>
        <begin position="87"/>
        <end position="97"/>
    </location>
</feature>
<dbReference type="GO" id="GO:0005634">
    <property type="term" value="C:nucleus"/>
    <property type="evidence" value="ECO:0007669"/>
    <property type="project" value="UniProtKB-SubCell"/>
</dbReference>
<dbReference type="Pfam" id="PF11600">
    <property type="entry name" value="CAF1A_acidic"/>
    <property type="match status" value="1"/>
</dbReference>
<dbReference type="InterPro" id="IPR022043">
    <property type="entry name" value="CAF1A_DD"/>
</dbReference>
<gene>
    <name evidence="11" type="ORF">CFD26_104024</name>
</gene>
<evidence type="ECO:0000256" key="5">
    <source>
        <dbReference type="ARBA" id="ARBA00023204"/>
    </source>
</evidence>
<feature type="domain" description="Chromatin assembly factor 1 subunit Cac1-like C-terminal" evidence="10">
    <location>
        <begin position="572"/>
        <end position="627"/>
    </location>
</feature>
<dbReference type="Pfam" id="PF12253">
    <property type="entry name" value="CAF1A_dimeriz"/>
    <property type="match status" value="1"/>
</dbReference>
<evidence type="ECO:0000259" key="9">
    <source>
        <dbReference type="Pfam" id="PF12253"/>
    </source>
</evidence>
<keyword evidence="12" id="KW-1185">Reference proteome</keyword>
<evidence type="ECO:0000313" key="11">
    <source>
        <dbReference type="EMBL" id="RLL94228.1"/>
    </source>
</evidence>
<feature type="compositionally biased region" description="Polar residues" evidence="7">
    <location>
        <begin position="1"/>
        <end position="23"/>
    </location>
</feature>
<keyword evidence="6" id="KW-0539">Nucleus</keyword>
<feature type="compositionally biased region" description="Basic and acidic residues" evidence="7">
    <location>
        <begin position="40"/>
        <end position="50"/>
    </location>
</feature>
<comment type="subcellular location">
    <subcellularLocation>
        <location evidence="1">Nucleus</location>
    </subcellularLocation>
</comment>
<dbReference type="Pfam" id="PF21796">
    <property type="entry name" value="Cac1_C"/>
    <property type="match status" value="1"/>
</dbReference>
<feature type="region of interest" description="Disordered" evidence="7">
    <location>
        <begin position="419"/>
        <end position="455"/>
    </location>
</feature>
<feature type="region of interest" description="Disordered" evidence="7">
    <location>
        <begin position="1"/>
        <end position="268"/>
    </location>
</feature>
<dbReference type="InterPro" id="IPR021644">
    <property type="entry name" value="CAF-1_p150_acidic"/>
</dbReference>
<feature type="compositionally biased region" description="Basic and acidic residues" evidence="7">
    <location>
        <begin position="140"/>
        <end position="218"/>
    </location>
</feature>
<dbReference type="EMBL" id="NIDN02000223">
    <property type="protein sequence ID" value="RLL94228.1"/>
    <property type="molecule type" value="Genomic_DNA"/>
</dbReference>
<evidence type="ECO:0000256" key="1">
    <source>
        <dbReference type="ARBA" id="ARBA00004123"/>
    </source>
</evidence>
<keyword evidence="3" id="KW-0227">DNA damage</keyword>
<feature type="domain" description="Chromatin assembly factor 1 subunit A dimerization" evidence="9">
    <location>
        <begin position="372"/>
        <end position="446"/>
    </location>
</feature>
<proteinExistence type="predicted"/>
<evidence type="ECO:0000256" key="2">
    <source>
        <dbReference type="ARBA" id="ARBA00022705"/>
    </source>
</evidence>
<comment type="caution">
    <text evidence="11">The sequence shown here is derived from an EMBL/GenBank/DDBJ whole genome shotgun (WGS) entry which is preliminary data.</text>
</comment>
<dbReference type="GO" id="GO:0033186">
    <property type="term" value="C:CAF-1 complex"/>
    <property type="evidence" value="ECO:0007669"/>
    <property type="project" value="TreeGrafter"/>
</dbReference>
<name>A0A3R7F2H7_9EURO</name>
<dbReference type="GO" id="GO:0006334">
    <property type="term" value="P:nucleosome assembly"/>
    <property type="evidence" value="ECO:0007669"/>
    <property type="project" value="TreeGrafter"/>
</dbReference>
<protein>
    <recommendedName>
        <fullName evidence="13">Chromatin assembly factor 1 subunit A</fullName>
    </recommendedName>
</protein>
<dbReference type="STRING" id="1245748.A0A3R7F2H7"/>
<evidence type="ECO:0000259" key="10">
    <source>
        <dbReference type="Pfam" id="PF21796"/>
    </source>
</evidence>
<evidence type="ECO:0000259" key="8">
    <source>
        <dbReference type="Pfam" id="PF11600"/>
    </source>
</evidence>
<dbReference type="Proteomes" id="UP000215289">
    <property type="component" value="Unassembled WGS sequence"/>
</dbReference>
<keyword evidence="5" id="KW-0234">DNA repair</keyword>
<dbReference type="PANTHER" id="PTHR15272">
    <property type="entry name" value="CHROMATIN ASSEMBLY FACTOR 1 SUBUNIT A CAF-1 SUBUNIT A"/>
    <property type="match status" value="1"/>
</dbReference>
<dbReference type="AlphaFoldDB" id="A0A3R7F2H7"/>
<evidence type="ECO:0000256" key="3">
    <source>
        <dbReference type="ARBA" id="ARBA00022763"/>
    </source>
</evidence>
<reference evidence="11 12" key="1">
    <citation type="submission" date="2018-08" db="EMBL/GenBank/DDBJ databases">
        <title>Draft genome sequences of two Aspergillus turcosus clinical strains isolated from bronchoalveolar lavage fluid: one azole-susceptible and the other azole-resistant.</title>
        <authorList>
            <person name="Parent-Michaud M."/>
            <person name="Dufresne P.J."/>
            <person name="Fournier E."/>
            <person name="Martineau C."/>
            <person name="Moreira S."/>
            <person name="Perkins V."/>
            <person name="De Repentigny L."/>
            <person name="Dufresne S.F."/>
        </authorList>
    </citation>
    <scope>NUCLEOTIDE SEQUENCE [LARGE SCALE GENOMIC DNA]</scope>
    <source>
        <strain evidence="11">HMR AF 1038</strain>
    </source>
</reference>
<organism evidence="11 12">
    <name type="scientific">Aspergillus turcosus</name>
    <dbReference type="NCBI Taxonomy" id="1245748"/>
    <lineage>
        <taxon>Eukaryota</taxon>
        <taxon>Fungi</taxon>
        <taxon>Dikarya</taxon>
        <taxon>Ascomycota</taxon>
        <taxon>Pezizomycotina</taxon>
        <taxon>Eurotiomycetes</taxon>
        <taxon>Eurotiomycetidae</taxon>
        <taxon>Eurotiales</taxon>
        <taxon>Aspergillaceae</taxon>
        <taxon>Aspergillus</taxon>
        <taxon>Aspergillus subgen. Fumigati</taxon>
    </lineage>
</organism>
<evidence type="ECO:0000256" key="4">
    <source>
        <dbReference type="ARBA" id="ARBA00023186"/>
    </source>
</evidence>
<feature type="domain" description="Chromatin assembly factor 1 p150 subunit acidic region" evidence="8">
    <location>
        <begin position="131"/>
        <end position="239"/>
    </location>
</feature>
<keyword evidence="4" id="KW-0143">Chaperone</keyword>
<dbReference type="GO" id="GO:0006281">
    <property type="term" value="P:DNA repair"/>
    <property type="evidence" value="ECO:0007669"/>
    <property type="project" value="UniProtKB-KW"/>
</dbReference>
<sequence>MEVSVDSSSGLSLPPQSYPTSPSESRKRSIQEIDASPHSPESRKASKICDQENQDPSLSHVAASCTLNQQHPNSPSAPPASIEISNQQNAVNTTTPGGSVLVAVPQLMETTAGNTQPSTPTTNSNTTTPAKKRKLSPASKEARQQEKEAKERQKLEEKAKKEEEKRLKEEERKKREAEREEERKRKEEKKKLKEEEKAAKEEEKRKKEEEKLKKERAQTKLNAFFAKPKPPAQPADDNSSDSPKKAIADGASNLTSQNPTPPLSDYQREFPDFFLQSHTRVAPPHRFERDPEALSHTQERVDACLRSYRNGSAQPLSFRPSELFRIMPYHRRRGRQAASVREILLKMQSLNEQSDPDSARRAQELLRRIKMKTLKFGEDVRPPYQGTFTKTLPESAASKLMRNPFHRGLPDINYDYDSEAEWEEPEEGEDLDSEEEEEGSEEGDDDLDGFLDDDEDNLEGKRRLIVGDLEPLSTGLRWQGEGGDHELEIYRIQTITDSVTFPIDPFSTAYWQKQKPAEQLPAGGVGRSTLHSFVVVPPSTQSQTAAPTTEGVTPTLLTASGKAKRTLTPEQLAEFKEVVNGSDLTKTGLIEVLKKRFPKVSKDVLKETLTHVATRVGQKEVEKKWVCN</sequence>
<evidence type="ECO:0000256" key="6">
    <source>
        <dbReference type="ARBA" id="ARBA00023242"/>
    </source>
</evidence>
<evidence type="ECO:0000313" key="12">
    <source>
        <dbReference type="Proteomes" id="UP000215289"/>
    </source>
</evidence>
<dbReference type="PANTHER" id="PTHR15272:SF0">
    <property type="entry name" value="CHROMATIN ASSEMBLY FACTOR 1 SUBUNIT A"/>
    <property type="match status" value="1"/>
</dbReference>
<feature type="compositionally biased region" description="Low complexity" evidence="7">
    <location>
        <begin position="114"/>
        <end position="129"/>
    </location>
</feature>
<accession>A0A3R7F2H7</accession>
<dbReference type="GO" id="GO:0006260">
    <property type="term" value="P:DNA replication"/>
    <property type="evidence" value="ECO:0007669"/>
    <property type="project" value="UniProtKB-KW"/>
</dbReference>
<evidence type="ECO:0000256" key="7">
    <source>
        <dbReference type="SAM" id="MobiDB-lite"/>
    </source>
</evidence>
<dbReference type="OrthoDB" id="79480at2759"/>
<evidence type="ECO:0008006" key="13">
    <source>
        <dbReference type="Google" id="ProtNLM"/>
    </source>
</evidence>
<dbReference type="InterPro" id="IPR048800">
    <property type="entry name" value="Cac1-like_C"/>
</dbReference>
<keyword evidence="2" id="KW-0235">DNA replication</keyword>